<accession>A0A6M4NMV1</accession>
<organism evidence="2">
    <name type="scientific">uncultured Alphaproteobacteria bacterium</name>
    <dbReference type="NCBI Taxonomy" id="91750"/>
    <lineage>
        <taxon>Bacteria</taxon>
        <taxon>Pseudomonadati</taxon>
        <taxon>Pseudomonadota</taxon>
        <taxon>Alphaproteobacteria</taxon>
        <taxon>environmental samples</taxon>
    </lineage>
</organism>
<dbReference type="InterPro" id="IPR011604">
    <property type="entry name" value="PDDEXK-like_dom_sf"/>
</dbReference>
<evidence type="ECO:0000313" key="2">
    <source>
        <dbReference type="EMBL" id="QJR98228.1"/>
    </source>
</evidence>
<proteinExistence type="predicted"/>
<dbReference type="PROSITE" id="PS00018">
    <property type="entry name" value="EF_HAND_1"/>
    <property type="match status" value="1"/>
</dbReference>
<evidence type="ECO:0000259" key="1">
    <source>
        <dbReference type="Pfam" id="PF12705"/>
    </source>
</evidence>
<gene>
    <name evidence="2" type="ORF">PlAlph_2330</name>
</gene>
<feature type="domain" description="PD-(D/E)XK endonuclease-like" evidence="1">
    <location>
        <begin position="696"/>
        <end position="902"/>
    </location>
</feature>
<sequence>MPHIYNIPSSCSLVDILAAKLLKQYSGNLLDLTDVTVFLPNRRAVRELRNAFIRLHGMNATLLPRIMPLGSIDEDGFFFAGNDLNLPPVVSPAERLLIFIRLITARPDNFSLESLSFAQACFLARELATMVDMAGNEQLDFSALENLVPEEYAAHWQNTLSFLKIITEFFPQILAERNLTDISRYNNALLNGQNNAWQKNPPTGEIIIAGTTATFPAMKQLVKTVSELPNGHVYLSGLDKYLDDPSWEQIDETHPQFELKQLLDFLGLSRTDIPDIASSVNPEREKLLSEAMRPASITDKWRNLKQNPLSDQAVAGLNLINCRDSREEALTVAAIMRHNLETPEKTTALITEDRNFARRVSNELLRWNIQADDSAGIPLIQTPQGIFLRLIAKVCASDFAPLPLLSLYKNPFTCIGTGSSAIRAKIRDYEKNILRSRKNRNAEDTDFISEQKKIFSELSELMSQPQAAFKDLLEAHIRLAEALAARPDKSGTDVLWAGEAGETAANLLSSLLEAAETLGSVPQGQYANLFEALLSGTMVRSKYGSHPRLRILGPIEARLCTFDTIIVSGLNEGTMPENASSGAWMSRPMKKDFGFPLPEKAIGVFAHDFCEMACGKEVYLTRAERVQGTPMVKSRWWMRLETILKASGFNPAVLQSSPYLGWSRQFDRTNKITPISPPCPKPPLSARPRELWASDVEKLIYDPYSIFASKILKLRKCDNIIPPLDAVDLGIVVHEILEKFYKIYPHKLPANAEDILSNLSLESFDKNNINDEVRTFWWPRMQKIIKWIIETEKNNRDNIKQTYCETKGTISFQSTGGMFTLGAKADRIDQNNDGSLSIIDYKTGQAHTAKEISAGYAPQLPIEGIIAEQGGFEDIPAATVQKISYWMLGNKTVSVEKEIQKVLDDNFTIIKKLINLFDDENTGYITKPHPKYILNHSDYIHLSRCDEWEINDNDE</sequence>
<dbReference type="InterPro" id="IPR018247">
    <property type="entry name" value="EF_Hand_1_Ca_BS"/>
</dbReference>
<name>A0A6M4NMV1_9PROT</name>
<dbReference type="EMBL" id="MN990729">
    <property type="protein sequence ID" value="QJR98228.1"/>
    <property type="molecule type" value="Genomic_DNA"/>
</dbReference>
<dbReference type="Pfam" id="PF12705">
    <property type="entry name" value="PDDEXK_1"/>
    <property type="match status" value="1"/>
</dbReference>
<dbReference type="AlphaFoldDB" id="A0A6M4NMV1"/>
<dbReference type="InterPro" id="IPR038726">
    <property type="entry name" value="PDDEXK_AddAB-type"/>
</dbReference>
<dbReference type="InterPro" id="IPR027417">
    <property type="entry name" value="P-loop_NTPase"/>
</dbReference>
<dbReference type="SUPFAM" id="SSF52540">
    <property type="entry name" value="P-loop containing nucleoside triphosphate hydrolases"/>
    <property type="match status" value="1"/>
</dbReference>
<reference evidence="2" key="1">
    <citation type="submission" date="2020-01" db="EMBL/GenBank/DDBJ databases">
        <title>Gastrointestinal microbiota of LL stock colony Peromyscus leucopus.</title>
        <authorList>
            <person name="Milovic A."/>
            <person name="Bassam K."/>
            <person name="Keay E."/>
            <person name="Barbour A.G."/>
        </authorList>
    </citation>
    <scope>NUCLEOTIDE SEQUENCE</scope>
    <source>
        <strain evidence="2">LL90</strain>
    </source>
</reference>
<dbReference type="Gene3D" id="3.90.320.10">
    <property type="match status" value="1"/>
</dbReference>
<protein>
    <submittedName>
        <fullName evidence="2">Double-strand break repair protein AddB</fullName>
    </submittedName>
</protein>